<evidence type="ECO:0000256" key="1">
    <source>
        <dbReference type="RuleBase" id="RU004560"/>
    </source>
</evidence>
<comment type="similarity">
    <text evidence="1">Belongs to the TRAFAC class TrmE-Era-EngA-EngB-Septin-like GTPase superfamily. Septin GTPase family.</text>
</comment>
<proteinExistence type="inferred from homology"/>
<feature type="region of interest" description="Disordered" evidence="2">
    <location>
        <begin position="1"/>
        <end position="94"/>
    </location>
</feature>
<dbReference type="InterPro" id="IPR030379">
    <property type="entry name" value="G_SEPTIN_dom"/>
</dbReference>
<dbReference type="EMBL" id="JAJVDC020000037">
    <property type="protein sequence ID" value="KAL1631848.1"/>
    <property type="molecule type" value="Genomic_DNA"/>
</dbReference>
<dbReference type="SUPFAM" id="SSF52540">
    <property type="entry name" value="P-loop containing nucleoside triphosphate hydrolases"/>
    <property type="match status" value="1"/>
</dbReference>
<keyword evidence="1" id="KW-0547">Nucleotide-binding</keyword>
<feature type="compositionally biased region" description="Basic and acidic residues" evidence="2">
    <location>
        <begin position="422"/>
        <end position="437"/>
    </location>
</feature>
<feature type="region of interest" description="Disordered" evidence="2">
    <location>
        <begin position="392"/>
        <end position="481"/>
    </location>
</feature>
<reference evidence="4 5" key="1">
    <citation type="submission" date="2024-02" db="EMBL/GenBank/DDBJ databases">
        <title>De novo assembly and annotation of 12 fungi associated with fruit tree decline syndrome in Ontario, Canada.</title>
        <authorList>
            <person name="Sulman M."/>
            <person name="Ellouze W."/>
            <person name="Ilyukhin E."/>
        </authorList>
    </citation>
    <scope>NUCLEOTIDE SEQUENCE [LARGE SCALE GENOMIC DNA]</scope>
    <source>
        <strain evidence="4 5">M1-105</strain>
    </source>
</reference>
<evidence type="ECO:0000313" key="4">
    <source>
        <dbReference type="EMBL" id="KAL1631848.1"/>
    </source>
</evidence>
<name>A0ABR3SXT8_9PEZI</name>
<organism evidence="4 5">
    <name type="scientific">Neofusicoccum ribis</name>
    <dbReference type="NCBI Taxonomy" id="45134"/>
    <lineage>
        <taxon>Eukaryota</taxon>
        <taxon>Fungi</taxon>
        <taxon>Dikarya</taxon>
        <taxon>Ascomycota</taxon>
        <taxon>Pezizomycotina</taxon>
        <taxon>Dothideomycetes</taxon>
        <taxon>Dothideomycetes incertae sedis</taxon>
        <taxon>Botryosphaeriales</taxon>
        <taxon>Botryosphaeriaceae</taxon>
        <taxon>Neofusicoccum</taxon>
    </lineage>
</organism>
<dbReference type="Proteomes" id="UP001521116">
    <property type="component" value="Unassembled WGS sequence"/>
</dbReference>
<feature type="compositionally biased region" description="Pro residues" evidence="2">
    <location>
        <begin position="70"/>
        <end position="82"/>
    </location>
</feature>
<dbReference type="PROSITE" id="PS51719">
    <property type="entry name" value="G_SEPTIN"/>
    <property type="match status" value="1"/>
</dbReference>
<protein>
    <recommendedName>
        <fullName evidence="3">Septin-type G domain-containing protein</fullName>
    </recommendedName>
</protein>
<evidence type="ECO:0000259" key="3">
    <source>
        <dbReference type="PROSITE" id="PS51719"/>
    </source>
</evidence>
<sequence length="594" mass="65769">MATSSAADQPKPSDAHAEPRRTSFSFLRRQKSNTGLAGRSTSGGKMSKKQKALAQEELLRQQREAAALPKQPPQLPQPPPLPTINTFGGENARPDSYQYVSRHAAGGYAHAPFKTTRPSMEYKTPTSPHAGVPIPPIPGSPSNPNGEYVDPYARTESMTHRGRYSYASSAVSTLNSPRRVRRRKDPTPFNILVIGAKNAGKTSFINFLRTSLMMPKHKRVQTPPPQPAVDPESPFTSQYLETEIESERVGVTLWDSQGLEKNVVDLQLREMATFIESKFEETFSEEQKVVRAAGVRDTHIHCVFLLLDPVRLDANVAATRGTTPGKFAITPSLVGSLDEDLDLQVLRILQGKTAVIPVISKADTITAAHMAHLKKSVWDSLKQAKLDPLEALSFSDSDDESALDERDEDEYEGSEDEEEKEEGDKQADVIDNFDKSDSNASDDESSTSASSPPPKSPHSANSKKHSRRVSTMSAQIDEEEEEPFIPLSVISPDMYEPNVIGRRFAWGFADPMNPEHCDFLRLKESVFGEWRAELREASRERWYEGWRTSRLKRRTGGAATPRRNTDQYGSSPNLGNGIGSPVNPASSYRSMAAY</sequence>
<comment type="caution">
    <text evidence="4">The sequence shown here is derived from an EMBL/GenBank/DDBJ whole genome shotgun (WGS) entry which is preliminary data.</text>
</comment>
<feature type="compositionally biased region" description="Basic and acidic residues" evidence="2">
    <location>
        <begin position="11"/>
        <end position="21"/>
    </location>
</feature>
<dbReference type="Gene3D" id="3.40.50.300">
    <property type="entry name" value="P-loop containing nucleotide triphosphate hydrolases"/>
    <property type="match status" value="1"/>
</dbReference>
<accession>A0ABR3SXT8</accession>
<keyword evidence="1" id="KW-0342">GTP-binding</keyword>
<dbReference type="Pfam" id="PF00735">
    <property type="entry name" value="Septin"/>
    <property type="match status" value="3"/>
</dbReference>
<feature type="domain" description="Septin-type G" evidence="3">
    <location>
        <begin position="185"/>
        <end position="553"/>
    </location>
</feature>
<feature type="compositionally biased region" description="Polar residues" evidence="2">
    <location>
        <begin position="583"/>
        <end position="594"/>
    </location>
</feature>
<keyword evidence="5" id="KW-1185">Reference proteome</keyword>
<gene>
    <name evidence="4" type="ORF">SLS56_004210</name>
</gene>
<evidence type="ECO:0000313" key="5">
    <source>
        <dbReference type="Proteomes" id="UP001521116"/>
    </source>
</evidence>
<feature type="compositionally biased region" description="Polar residues" evidence="2">
    <location>
        <begin position="32"/>
        <end position="44"/>
    </location>
</feature>
<feature type="compositionally biased region" description="Acidic residues" evidence="2">
    <location>
        <begin position="396"/>
        <end position="421"/>
    </location>
</feature>
<feature type="region of interest" description="Disordered" evidence="2">
    <location>
        <begin position="552"/>
        <end position="594"/>
    </location>
</feature>
<dbReference type="InterPro" id="IPR027417">
    <property type="entry name" value="P-loop_NTPase"/>
</dbReference>
<evidence type="ECO:0000256" key="2">
    <source>
        <dbReference type="SAM" id="MobiDB-lite"/>
    </source>
</evidence>
<dbReference type="PANTHER" id="PTHR18884">
    <property type="entry name" value="SEPTIN"/>
    <property type="match status" value="1"/>
</dbReference>